<name>A0ABX5MPH9_9BURK</name>
<dbReference type="EMBL" id="QJJV01000017">
    <property type="protein sequence ID" value="PXX12561.1"/>
    <property type="molecule type" value="Genomic_DNA"/>
</dbReference>
<gene>
    <name evidence="1" type="ORF">C7400_117165</name>
</gene>
<organism evidence="1 2">
    <name type="scientific">Paraburkholderia tropica</name>
    <dbReference type="NCBI Taxonomy" id="92647"/>
    <lineage>
        <taxon>Bacteria</taxon>
        <taxon>Pseudomonadati</taxon>
        <taxon>Pseudomonadota</taxon>
        <taxon>Betaproteobacteria</taxon>
        <taxon>Burkholderiales</taxon>
        <taxon>Burkholderiaceae</taxon>
        <taxon>Paraburkholderia</taxon>
    </lineage>
</organism>
<proteinExistence type="predicted"/>
<keyword evidence="2" id="KW-1185">Reference proteome</keyword>
<dbReference type="Proteomes" id="UP000247515">
    <property type="component" value="Unassembled WGS sequence"/>
</dbReference>
<evidence type="ECO:0000313" key="1">
    <source>
        <dbReference type="EMBL" id="PXX12561.1"/>
    </source>
</evidence>
<protein>
    <submittedName>
        <fullName evidence="1">Uncharacterized protein</fullName>
    </submittedName>
</protein>
<evidence type="ECO:0000313" key="2">
    <source>
        <dbReference type="Proteomes" id="UP000247515"/>
    </source>
</evidence>
<reference evidence="1 2" key="1">
    <citation type="submission" date="2018-05" db="EMBL/GenBank/DDBJ databases">
        <title>Genomic Encyclopedia of Type Strains, Phase IV (KMG-V): Genome sequencing to study the core and pangenomes of soil and plant-associated prokaryotes.</title>
        <authorList>
            <person name="Whitman W."/>
        </authorList>
    </citation>
    <scope>NUCLEOTIDE SEQUENCE [LARGE SCALE GENOMIC DNA]</scope>
    <source>
        <strain evidence="1 2">SIr-6563</strain>
    </source>
</reference>
<accession>A0ABX5MPH9</accession>
<comment type="caution">
    <text evidence="1">The sequence shown here is derived from an EMBL/GenBank/DDBJ whole genome shotgun (WGS) entry which is preliminary data.</text>
</comment>
<sequence length="77" mass="8768">MNDLSRIWGDLYVRFFRGRWCSNALLLPDQLHWMGAGTGVNSNKQLKRDALLEHFANRELGLIGTDSCGVAPYEAWD</sequence>